<dbReference type="InterPro" id="IPR012934">
    <property type="entry name" value="Znf_AD"/>
</dbReference>
<evidence type="ECO:0000313" key="2">
    <source>
        <dbReference type="Proteomes" id="UP001152795"/>
    </source>
</evidence>
<dbReference type="Gene3D" id="3.40.1800.20">
    <property type="match status" value="1"/>
</dbReference>
<dbReference type="GO" id="GO:0005634">
    <property type="term" value="C:nucleus"/>
    <property type="evidence" value="ECO:0007669"/>
    <property type="project" value="InterPro"/>
</dbReference>
<gene>
    <name evidence="1" type="ORF">PACLA_8A067521</name>
</gene>
<dbReference type="SUPFAM" id="SSF57716">
    <property type="entry name" value="Glucocorticoid receptor-like (DNA-binding domain)"/>
    <property type="match status" value="1"/>
</dbReference>
<reference evidence="1" key="1">
    <citation type="submission" date="2020-04" db="EMBL/GenBank/DDBJ databases">
        <authorList>
            <person name="Alioto T."/>
            <person name="Alioto T."/>
            <person name="Gomez Garrido J."/>
        </authorList>
    </citation>
    <scope>NUCLEOTIDE SEQUENCE</scope>
    <source>
        <strain evidence="1">A484AB</strain>
    </source>
</reference>
<dbReference type="AlphaFoldDB" id="A0A6S7I4U5"/>
<dbReference type="GO" id="GO:0008270">
    <property type="term" value="F:zinc ion binding"/>
    <property type="evidence" value="ECO:0007669"/>
    <property type="project" value="UniProtKB-UniRule"/>
</dbReference>
<comment type="caution">
    <text evidence="1">The sequence shown here is derived from an EMBL/GenBank/DDBJ whole genome shotgun (WGS) entry which is preliminary data.</text>
</comment>
<dbReference type="PROSITE" id="PS51915">
    <property type="entry name" value="ZAD"/>
    <property type="match status" value="1"/>
</dbReference>
<organism evidence="1 2">
    <name type="scientific">Paramuricea clavata</name>
    <name type="common">Red gorgonian</name>
    <name type="synonym">Violescent sea-whip</name>
    <dbReference type="NCBI Taxonomy" id="317549"/>
    <lineage>
        <taxon>Eukaryota</taxon>
        <taxon>Metazoa</taxon>
        <taxon>Cnidaria</taxon>
        <taxon>Anthozoa</taxon>
        <taxon>Octocorallia</taxon>
        <taxon>Malacalcyonacea</taxon>
        <taxon>Plexauridae</taxon>
        <taxon>Paramuricea</taxon>
    </lineage>
</organism>
<dbReference type="Pfam" id="PF07776">
    <property type="entry name" value="zf-AD"/>
    <property type="match status" value="1"/>
</dbReference>
<keyword evidence="2" id="KW-1185">Reference proteome</keyword>
<dbReference type="EMBL" id="CACRXK020007328">
    <property type="protein sequence ID" value="CAB4011969.1"/>
    <property type="molecule type" value="Genomic_DNA"/>
</dbReference>
<proteinExistence type="predicted"/>
<sequence>MTSKETPKKAYRASNSWIDSTSCRLCRAVGDTSRRKNIFKPSNRALLKIAEQICGHPIVYEVDLPHLICRPCERRLNNTVDFQKVIVETERSFHQSESSQTRFKRCVDVSPSISQPPRSRQVTCAAPSARTSLSFDSCQESRENIENVSPLQDDQSLKQQLNMLLREANKQLVNITRRDEPSVLRDGTYGGLSQETWMVEIVNELSTRCLAIAEILSRLLDCSMLDPGKKLPPICLIYSIIMFTRCHELSRVQRINTVTVLLTEGKASSNVSNRLTGIKYKSDTFLRLNILFERLNKYGFCLSISKKYVVLDDIGKQFLDHAVELVKSGRKFVFVVDNIDWEEKVHDMRKVHQNKSVHAVATSMVFTRVSSDHLPDDGPQKDIRTCNFCELVSMKEEDLKEIQKRYRILVARILIKKFPEFSTLNPTI</sequence>
<evidence type="ECO:0000313" key="1">
    <source>
        <dbReference type="EMBL" id="CAB4011969.1"/>
    </source>
</evidence>
<name>A0A6S7I4U5_PARCT</name>
<dbReference type="SMART" id="SM00868">
    <property type="entry name" value="zf-AD"/>
    <property type="match status" value="1"/>
</dbReference>
<dbReference type="Proteomes" id="UP001152795">
    <property type="component" value="Unassembled WGS sequence"/>
</dbReference>
<protein>
    <submittedName>
        <fullName evidence="1">PREDICTED: uncharacterized protein LOC107350876</fullName>
    </submittedName>
</protein>
<accession>A0A6S7I4U5</accession>
<dbReference type="OrthoDB" id="5987050at2759"/>